<dbReference type="Pfam" id="PF24855">
    <property type="entry name" value="DUF7729"/>
    <property type="match status" value="1"/>
</dbReference>
<reference evidence="4 5" key="1">
    <citation type="journal article" date="2016" name="Mol. Biol. Evol.">
        <title>Comparative Genomics of Early-Diverging Mushroom-Forming Fungi Provides Insights into the Origins of Lignocellulose Decay Capabilities.</title>
        <authorList>
            <person name="Nagy L.G."/>
            <person name="Riley R."/>
            <person name="Tritt A."/>
            <person name="Adam C."/>
            <person name="Daum C."/>
            <person name="Floudas D."/>
            <person name="Sun H."/>
            <person name="Yadav J.S."/>
            <person name="Pangilinan J."/>
            <person name="Larsson K.H."/>
            <person name="Matsuura K."/>
            <person name="Barry K."/>
            <person name="Labutti K."/>
            <person name="Kuo R."/>
            <person name="Ohm R.A."/>
            <person name="Bhattacharya S.S."/>
            <person name="Shirouzu T."/>
            <person name="Yoshinaga Y."/>
            <person name="Martin F.M."/>
            <person name="Grigoriev I.V."/>
            <person name="Hibbett D.S."/>
        </authorList>
    </citation>
    <scope>NUCLEOTIDE SEQUENCE [LARGE SCALE GENOMIC DNA]</scope>
    <source>
        <strain evidence="4 5">CBS 109695</strain>
    </source>
</reference>
<keyword evidence="1" id="KW-0472">Membrane</keyword>
<feature type="transmembrane region" description="Helical" evidence="1">
    <location>
        <begin position="309"/>
        <end position="327"/>
    </location>
</feature>
<dbReference type="EMBL" id="KV417483">
    <property type="protein sequence ID" value="KZP33259.1"/>
    <property type="molecule type" value="Genomic_DNA"/>
</dbReference>
<dbReference type="InterPro" id="IPR056146">
    <property type="entry name" value="DUF7729"/>
</dbReference>
<feature type="domain" description="DUF7729" evidence="3">
    <location>
        <begin position="39"/>
        <end position="167"/>
    </location>
</feature>
<keyword evidence="5" id="KW-1185">Reference proteome</keyword>
<dbReference type="Proteomes" id="UP000076532">
    <property type="component" value="Unassembled WGS sequence"/>
</dbReference>
<keyword evidence="1" id="KW-1133">Transmembrane helix</keyword>
<evidence type="ECO:0000313" key="5">
    <source>
        <dbReference type="Proteomes" id="UP000076532"/>
    </source>
</evidence>
<evidence type="ECO:0000259" key="3">
    <source>
        <dbReference type="Pfam" id="PF24855"/>
    </source>
</evidence>
<dbReference type="AlphaFoldDB" id="A0A166W0P7"/>
<gene>
    <name evidence="4" type="ORF">FIBSPDRAFT_721766</name>
</gene>
<dbReference type="OrthoDB" id="5588482at2759"/>
<keyword evidence="2" id="KW-0732">Signal</keyword>
<evidence type="ECO:0000256" key="1">
    <source>
        <dbReference type="SAM" id="Phobius"/>
    </source>
</evidence>
<feature type="transmembrane region" description="Helical" evidence="1">
    <location>
        <begin position="277"/>
        <end position="297"/>
    </location>
</feature>
<feature type="signal peptide" evidence="2">
    <location>
        <begin position="1"/>
        <end position="16"/>
    </location>
</feature>
<sequence>MKSFVIISVLATAAAAQSSSASAATPASTANPYIPTGVSASCASFLNTLNSDSTMASCTAPLNAATAAFGPGANATSSPTSSAISSALDSVCASSCDDQTLRELLSQFYSGCTPELTSNPNPDVIRTYDVLYALTPFKAALCTKDSNGAYCATEATSSASSATNNQVDIVVPSGGDSPASSLKKYLWSATTGLKRATADTTAALIPNVTTYKDSNLLFFFLKPDTPSAQLCTTCARSVLLSYIQFQTSVPYAPGLGVSPLMGGQGDLYSAMTKTCGATFFTGGVSAVGGIASGMLGSSGAKSAASRTQIIGGTAALLAGAVGFVGLML</sequence>
<accession>A0A166W0P7</accession>
<feature type="chain" id="PRO_5007881527" description="DUF7729 domain-containing protein" evidence="2">
    <location>
        <begin position="17"/>
        <end position="328"/>
    </location>
</feature>
<name>A0A166W0P7_9AGAM</name>
<proteinExistence type="predicted"/>
<evidence type="ECO:0000256" key="2">
    <source>
        <dbReference type="SAM" id="SignalP"/>
    </source>
</evidence>
<evidence type="ECO:0000313" key="4">
    <source>
        <dbReference type="EMBL" id="KZP33259.1"/>
    </source>
</evidence>
<organism evidence="4 5">
    <name type="scientific">Athelia psychrophila</name>
    <dbReference type="NCBI Taxonomy" id="1759441"/>
    <lineage>
        <taxon>Eukaryota</taxon>
        <taxon>Fungi</taxon>
        <taxon>Dikarya</taxon>
        <taxon>Basidiomycota</taxon>
        <taxon>Agaricomycotina</taxon>
        <taxon>Agaricomycetes</taxon>
        <taxon>Agaricomycetidae</taxon>
        <taxon>Atheliales</taxon>
        <taxon>Atheliaceae</taxon>
        <taxon>Athelia</taxon>
    </lineage>
</organism>
<dbReference type="STRING" id="436010.A0A166W0P7"/>
<protein>
    <recommendedName>
        <fullName evidence="3">DUF7729 domain-containing protein</fullName>
    </recommendedName>
</protein>
<keyword evidence="1" id="KW-0812">Transmembrane</keyword>